<accession>A0A382MCF7</accession>
<protein>
    <recommendedName>
        <fullName evidence="1">Phage tail assembly chaperone-like domain-containing protein</fullName>
    </recommendedName>
</protein>
<reference evidence="2" key="1">
    <citation type="submission" date="2018-05" db="EMBL/GenBank/DDBJ databases">
        <authorList>
            <person name="Lanie J.A."/>
            <person name="Ng W.-L."/>
            <person name="Kazmierczak K.M."/>
            <person name="Andrzejewski T.M."/>
            <person name="Davidsen T.M."/>
            <person name="Wayne K.J."/>
            <person name="Tettelin H."/>
            <person name="Glass J.I."/>
            <person name="Rusch D."/>
            <person name="Podicherti R."/>
            <person name="Tsui H.-C.T."/>
            <person name="Winkler M.E."/>
        </authorList>
    </citation>
    <scope>NUCLEOTIDE SEQUENCE</scope>
</reference>
<dbReference type="Gene3D" id="6.10.140.1310">
    <property type="match status" value="1"/>
</dbReference>
<dbReference type="EMBL" id="UINC01092766">
    <property type="protein sequence ID" value="SVC46624.1"/>
    <property type="molecule type" value="Genomic_DNA"/>
</dbReference>
<dbReference type="Pfam" id="PF16778">
    <property type="entry name" value="Phage_tail_APC"/>
    <property type="match status" value="1"/>
</dbReference>
<proteinExistence type="predicted"/>
<name>A0A382MCF7_9ZZZZ</name>
<feature type="domain" description="Phage tail assembly chaperone-like" evidence="1">
    <location>
        <begin position="39"/>
        <end position="96"/>
    </location>
</feature>
<organism evidence="2">
    <name type="scientific">marine metagenome</name>
    <dbReference type="NCBI Taxonomy" id="408172"/>
    <lineage>
        <taxon>unclassified sequences</taxon>
        <taxon>metagenomes</taxon>
        <taxon>ecological metagenomes</taxon>
    </lineage>
</organism>
<evidence type="ECO:0000259" key="1">
    <source>
        <dbReference type="Pfam" id="PF16778"/>
    </source>
</evidence>
<dbReference type="AlphaFoldDB" id="A0A382MCF7"/>
<evidence type="ECO:0000313" key="2">
    <source>
        <dbReference type="EMBL" id="SVC46624.1"/>
    </source>
</evidence>
<dbReference type="InterPro" id="IPR031893">
    <property type="entry name" value="Phage_tail_APC"/>
</dbReference>
<sequence length="97" mass="10924">MPRFKMVDGERIQFTAEEETARDTEEAAWAAGEDDRAMASLREDRDRRLAATDWYGVSDLTMSADMTTYRQDLRDLPAGKSTKAHVDAVTWPTKPAA</sequence>
<gene>
    <name evidence="2" type="ORF">METZ01_LOCUS299478</name>
</gene>